<evidence type="ECO:0000313" key="2">
    <source>
        <dbReference type="Proteomes" id="UP000284908"/>
    </source>
</evidence>
<reference evidence="1 2" key="1">
    <citation type="submission" date="2018-09" db="EMBL/GenBank/DDBJ databases">
        <authorList>
            <person name="Le Fleche-Mateos A."/>
        </authorList>
    </citation>
    <scope>NUCLEOTIDE SEQUENCE [LARGE SCALE GENOMIC DNA]</scope>
    <source>
        <strain evidence="1 2">DSM 27399</strain>
    </source>
</reference>
<sequence length="71" mass="8493">MIRMGNKRRLFDFLKQRISGAAPQLFPLVTEIRRVYFGAFFCGRTQIIDRVKTAASQYKRFYSADWRQQNQ</sequence>
<dbReference type="AlphaFoldDB" id="A0A419N5L6"/>
<keyword evidence="2" id="KW-1185">Reference proteome</keyword>
<name>A0A419N5L6_9GAMM</name>
<evidence type="ECO:0000313" key="1">
    <source>
        <dbReference type="EMBL" id="RJT41543.1"/>
    </source>
</evidence>
<dbReference type="EMBL" id="RAHH01000022">
    <property type="protein sequence ID" value="RJT41543.1"/>
    <property type="molecule type" value="Genomic_DNA"/>
</dbReference>
<protein>
    <submittedName>
        <fullName evidence="1">Uncharacterized protein</fullName>
    </submittedName>
</protein>
<comment type="caution">
    <text evidence="1">The sequence shown here is derived from an EMBL/GenBank/DDBJ whole genome shotgun (WGS) entry which is preliminary data.</text>
</comment>
<gene>
    <name evidence="1" type="ORF">D6C13_17695</name>
</gene>
<organism evidence="1 2">
    <name type="scientific">Rahnella woolbedingensis</name>
    <dbReference type="NCBI Taxonomy" id="1510574"/>
    <lineage>
        <taxon>Bacteria</taxon>
        <taxon>Pseudomonadati</taxon>
        <taxon>Pseudomonadota</taxon>
        <taxon>Gammaproteobacteria</taxon>
        <taxon>Enterobacterales</taxon>
        <taxon>Yersiniaceae</taxon>
        <taxon>Rahnella</taxon>
    </lineage>
</organism>
<proteinExistence type="predicted"/>
<accession>A0A419N5L6</accession>
<dbReference type="Proteomes" id="UP000284908">
    <property type="component" value="Unassembled WGS sequence"/>
</dbReference>